<gene>
    <name evidence="2" type="ORF">Tci_056253</name>
</gene>
<dbReference type="AlphaFoldDB" id="A0A6L2NI51"/>
<protein>
    <submittedName>
        <fullName evidence="2">Nucleolar transcription factor 1-A-like</fullName>
    </submittedName>
</protein>
<feature type="region of interest" description="Disordered" evidence="1">
    <location>
        <begin position="1"/>
        <end position="47"/>
    </location>
</feature>
<dbReference type="EMBL" id="BKCJ010008857">
    <property type="protein sequence ID" value="GEU84275.1"/>
    <property type="molecule type" value="Genomic_DNA"/>
</dbReference>
<name>A0A6L2NI51_TANCI</name>
<organism evidence="2">
    <name type="scientific">Tanacetum cinerariifolium</name>
    <name type="common">Dalmatian daisy</name>
    <name type="synonym">Chrysanthemum cinerariifolium</name>
    <dbReference type="NCBI Taxonomy" id="118510"/>
    <lineage>
        <taxon>Eukaryota</taxon>
        <taxon>Viridiplantae</taxon>
        <taxon>Streptophyta</taxon>
        <taxon>Embryophyta</taxon>
        <taxon>Tracheophyta</taxon>
        <taxon>Spermatophyta</taxon>
        <taxon>Magnoliopsida</taxon>
        <taxon>eudicotyledons</taxon>
        <taxon>Gunneridae</taxon>
        <taxon>Pentapetalae</taxon>
        <taxon>asterids</taxon>
        <taxon>campanulids</taxon>
        <taxon>Asterales</taxon>
        <taxon>Asteraceae</taxon>
        <taxon>Asteroideae</taxon>
        <taxon>Anthemideae</taxon>
        <taxon>Anthemidinae</taxon>
        <taxon>Tanacetum</taxon>
    </lineage>
</organism>
<dbReference type="PANTHER" id="PTHR34380">
    <property type="entry name" value="BNAA03G12380D PROTEIN"/>
    <property type="match status" value="1"/>
</dbReference>
<comment type="caution">
    <text evidence="2">The sequence shown here is derived from an EMBL/GenBank/DDBJ whole genome shotgun (WGS) entry which is preliminary data.</text>
</comment>
<dbReference type="PANTHER" id="PTHR34380:SF1">
    <property type="entry name" value="OS01G0221300 PROTEIN"/>
    <property type="match status" value="1"/>
</dbReference>
<reference evidence="2" key="1">
    <citation type="journal article" date="2019" name="Sci. Rep.">
        <title>Draft genome of Tanacetum cinerariifolium, the natural source of mosquito coil.</title>
        <authorList>
            <person name="Yamashiro T."/>
            <person name="Shiraishi A."/>
            <person name="Satake H."/>
            <person name="Nakayama K."/>
        </authorList>
    </citation>
    <scope>NUCLEOTIDE SEQUENCE</scope>
</reference>
<feature type="compositionally biased region" description="Acidic residues" evidence="1">
    <location>
        <begin position="8"/>
        <end position="22"/>
    </location>
</feature>
<evidence type="ECO:0000256" key="1">
    <source>
        <dbReference type="SAM" id="MobiDB-lite"/>
    </source>
</evidence>
<proteinExistence type="predicted"/>
<evidence type="ECO:0000313" key="2">
    <source>
        <dbReference type="EMBL" id="GEU84275.1"/>
    </source>
</evidence>
<accession>A0A6L2NI51</accession>
<sequence length="231" mass="25698">MSLTGSHEDDDIEGLESEEESLSDSINDSPEIVSESESASESSDIFEETENVLNEYKETIDNIRRKKVSNFKWDLQGEMQADFGKDPELVKKLYIKMNEALASLMQTSKASFYLAYNTIIWGYLQRFGYVDFERVGSSAGLCFLLATVKVIRSGGEGEGFGRLYNGLKLSVLGTVTSHVFTEFRGAVPYRPAEQKVPASKPLRLGFDAMMFFGVLGNLLGQQGHGFGWPIN</sequence>
<feature type="compositionally biased region" description="Low complexity" evidence="1">
    <location>
        <begin position="23"/>
        <end position="43"/>
    </location>
</feature>